<feature type="active site" description="Proton donor/acceptor" evidence="3">
    <location>
        <position position="144"/>
    </location>
</feature>
<dbReference type="PRINTS" id="PR00146">
    <property type="entry name" value="DHPICSNTHASE"/>
</dbReference>
<name>A0A154V5P2_9MICO</name>
<comment type="caution">
    <text evidence="4">The sequence shown here is derived from an EMBL/GenBank/DDBJ whole genome shotgun (WGS) entry which is preliminary data.</text>
</comment>
<comment type="similarity">
    <text evidence="2">Belongs to the DapA family.</text>
</comment>
<sequence length="305" mass="32683">MTAPALDLGGVVVATTLPFREDAAAPAGLAVDYDAYAAHCDWLISNGCRGVGPNGSLGEYSSLTDEERRKVVQVAVEAVGGRGVVVAGVHGVGWHQAKKWAEVAAEDGADGVLLLPPTLYRASDDEVVEHYARVDEVGLPIMAYNNPFDTKVDLTPQLLQRLDALENVVAIKEFSGDIRRVTEIQDLTGLDVIAGADDLLLESLIMGAVGWFAGYPNAFPREAVELYGLATSGRIEEAKALYQRLVPVFRWDSRTEFVQAIKLSIDVAGESTGGPTRPPRAPLPAAVAEQVTRDTRRALDHLAGR</sequence>
<evidence type="ECO:0000256" key="2">
    <source>
        <dbReference type="PIRNR" id="PIRNR001365"/>
    </source>
</evidence>
<dbReference type="InterPro" id="IPR002220">
    <property type="entry name" value="DapA-like"/>
</dbReference>
<organism evidence="4 5">
    <name type="scientific">Clavibacter tessellarius</name>
    <dbReference type="NCBI Taxonomy" id="31965"/>
    <lineage>
        <taxon>Bacteria</taxon>
        <taxon>Bacillati</taxon>
        <taxon>Actinomycetota</taxon>
        <taxon>Actinomycetes</taxon>
        <taxon>Micrococcales</taxon>
        <taxon>Microbacteriaceae</taxon>
        <taxon>Clavibacter</taxon>
    </lineage>
</organism>
<dbReference type="CDD" id="cd00408">
    <property type="entry name" value="DHDPS-like"/>
    <property type="match status" value="1"/>
</dbReference>
<dbReference type="RefSeq" id="WP_063070235.1">
    <property type="nucleotide sequence ID" value="NZ_LQXA01000004.1"/>
</dbReference>
<dbReference type="PANTHER" id="PTHR12128">
    <property type="entry name" value="DIHYDRODIPICOLINATE SYNTHASE"/>
    <property type="match status" value="1"/>
</dbReference>
<dbReference type="GO" id="GO:0008840">
    <property type="term" value="F:4-hydroxy-tetrahydrodipicolinate synthase activity"/>
    <property type="evidence" value="ECO:0007669"/>
    <property type="project" value="TreeGrafter"/>
</dbReference>
<dbReference type="Proteomes" id="UP000076218">
    <property type="component" value="Unassembled WGS sequence"/>
</dbReference>
<dbReference type="SMART" id="SM01130">
    <property type="entry name" value="DHDPS"/>
    <property type="match status" value="1"/>
</dbReference>
<dbReference type="STRING" id="31965.AWH51_02650"/>
<evidence type="ECO:0000256" key="3">
    <source>
        <dbReference type="PIRSR" id="PIRSR001365-1"/>
    </source>
</evidence>
<dbReference type="PANTHER" id="PTHR12128:SF72">
    <property type="entry name" value="DIHYDRODIPICOLINATE SYNTHASE"/>
    <property type="match status" value="1"/>
</dbReference>
<dbReference type="SUPFAM" id="SSF51569">
    <property type="entry name" value="Aldolase"/>
    <property type="match status" value="1"/>
</dbReference>
<dbReference type="AlphaFoldDB" id="A0A154V5P2"/>
<dbReference type="InterPro" id="IPR013785">
    <property type="entry name" value="Aldolase_TIM"/>
</dbReference>
<accession>A0A154V5P2</accession>
<keyword evidence="1 2" id="KW-0456">Lyase</keyword>
<dbReference type="OrthoDB" id="9778880at2"/>
<evidence type="ECO:0000313" key="5">
    <source>
        <dbReference type="Proteomes" id="UP000076218"/>
    </source>
</evidence>
<reference evidence="4 5" key="1">
    <citation type="submission" date="2016-01" db="EMBL/GenBank/DDBJ databases">
        <title>Draft genome sequence of Clavibacter michiganensis subsp. tessellarius DOAB 609.</title>
        <authorList>
            <person name="Tambong J.T."/>
        </authorList>
    </citation>
    <scope>NUCLEOTIDE SEQUENCE [LARGE SCALE GENOMIC DNA]</scope>
    <source>
        <strain evidence="4 5">DOAB 609</strain>
    </source>
</reference>
<evidence type="ECO:0000256" key="1">
    <source>
        <dbReference type="ARBA" id="ARBA00023239"/>
    </source>
</evidence>
<protein>
    <submittedName>
        <fullName evidence="4">Dihydrodipicolinate synthase family protein</fullName>
    </submittedName>
</protein>
<dbReference type="EMBL" id="LQXA01000004">
    <property type="protein sequence ID" value="KZC96474.1"/>
    <property type="molecule type" value="Genomic_DNA"/>
</dbReference>
<dbReference type="Pfam" id="PF00701">
    <property type="entry name" value="DHDPS"/>
    <property type="match status" value="1"/>
</dbReference>
<proteinExistence type="inferred from homology"/>
<evidence type="ECO:0000313" key="4">
    <source>
        <dbReference type="EMBL" id="KZC96474.1"/>
    </source>
</evidence>
<gene>
    <name evidence="4" type="ORF">AWH51_02650</name>
</gene>
<feature type="active site" description="Schiff-base intermediate with substrate" evidence="3">
    <location>
        <position position="172"/>
    </location>
</feature>
<dbReference type="Gene3D" id="3.20.20.70">
    <property type="entry name" value="Aldolase class I"/>
    <property type="match status" value="1"/>
</dbReference>
<dbReference type="PIRSF" id="PIRSF001365">
    <property type="entry name" value="DHDPS"/>
    <property type="match status" value="1"/>
</dbReference>